<accession>A0A9Q0PIN4</accession>
<name>A0A9Q0PIN4_SALVM</name>
<evidence type="ECO:0000313" key="2">
    <source>
        <dbReference type="Proteomes" id="UP001151529"/>
    </source>
</evidence>
<proteinExistence type="predicted"/>
<organism evidence="1 2">
    <name type="scientific">Salix viminalis</name>
    <name type="common">Common osier</name>
    <name type="synonym">Basket willow</name>
    <dbReference type="NCBI Taxonomy" id="40686"/>
    <lineage>
        <taxon>Eukaryota</taxon>
        <taxon>Viridiplantae</taxon>
        <taxon>Streptophyta</taxon>
        <taxon>Embryophyta</taxon>
        <taxon>Tracheophyta</taxon>
        <taxon>Spermatophyta</taxon>
        <taxon>Magnoliopsida</taxon>
        <taxon>eudicotyledons</taxon>
        <taxon>Gunneridae</taxon>
        <taxon>Pentapetalae</taxon>
        <taxon>rosids</taxon>
        <taxon>fabids</taxon>
        <taxon>Malpighiales</taxon>
        <taxon>Salicaceae</taxon>
        <taxon>Saliceae</taxon>
        <taxon>Salix</taxon>
    </lineage>
</organism>
<dbReference type="AlphaFoldDB" id="A0A9Q0PIN4"/>
<comment type="caution">
    <text evidence="1">The sequence shown here is derived from an EMBL/GenBank/DDBJ whole genome shotgun (WGS) entry which is preliminary data.</text>
</comment>
<gene>
    <name evidence="1" type="ORF">OIU85_005364</name>
</gene>
<protein>
    <submittedName>
        <fullName evidence="1">Uncharacterized protein</fullName>
    </submittedName>
</protein>
<keyword evidence="2" id="KW-1185">Reference proteome</keyword>
<reference evidence="1" key="1">
    <citation type="submission" date="2022-11" db="EMBL/GenBank/DDBJ databases">
        <authorList>
            <person name="Hyden B.L."/>
            <person name="Feng K."/>
            <person name="Yates T."/>
            <person name="Jawdy S."/>
            <person name="Smart L.B."/>
            <person name="Muchero W."/>
        </authorList>
    </citation>
    <scope>NUCLEOTIDE SEQUENCE</scope>
    <source>
        <tissue evidence="1">Shoot tip</tissue>
    </source>
</reference>
<dbReference type="EMBL" id="JAPFFL010000012">
    <property type="protein sequence ID" value="KAJ6688936.1"/>
    <property type="molecule type" value="Genomic_DNA"/>
</dbReference>
<dbReference type="Proteomes" id="UP001151529">
    <property type="component" value="Chromosome 8"/>
</dbReference>
<sequence length="101" mass="11198">MVEPEEPNFAEATKNEAMAETLKKMNKSGRTAQEKDIVDKILAEQGDTYFETFCATSTRGETQLILSKYLLINAALAAHADNKKKQIIQCPMKIPTQPPGL</sequence>
<evidence type="ECO:0000313" key="1">
    <source>
        <dbReference type="EMBL" id="KAJ6688936.1"/>
    </source>
</evidence>
<reference evidence="1" key="2">
    <citation type="journal article" date="2023" name="Int. J. Mol. Sci.">
        <title>De Novo Assembly and Annotation of 11 Diverse Shrub Willow (Salix) Genomes Reveals Novel Gene Organization in Sex-Linked Regions.</title>
        <authorList>
            <person name="Hyden B."/>
            <person name="Feng K."/>
            <person name="Yates T.B."/>
            <person name="Jawdy S."/>
            <person name="Cereghino C."/>
            <person name="Smart L.B."/>
            <person name="Muchero W."/>
        </authorList>
    </citation>
    <scope>NUCLEOTIDE SEQUENCE [LARGE SCALE GENOMIC DNA]</scope>
    <source>
        <tissue evidence="1">Shoot tip</tissue>
    </source>
</reference>